<keyword evidence="3 10" id="KW-0813">Transport</keyword>
<keyword evidence="6" id="KW-0812">Transmembrane</keyword>
<dbReference type="AlphaFoldDB" id="A0A3M0A8A5"/>
<sequence>MLISTRNKQRGAALISALVVVVLVTVIASRIQSDFFRTMSSVETSMSRQQARILLDSTVPLAQKLMAYDDDAEVDAAGDVWLQPTGPMLLDGGALQATLYDATARFNINSLGGDIGEGQNYTEAQRRFIRLLQTFEELQLGQSEAEAICVAIKDWLDADSFTSGLDGAENNYYTTLSPVPYRTANQFFESVSELQLVRHMTPVLYQQLRPWLVALPSSEPVLNINLASSKLLRTLNSADDLTPLEVSQVDGWLLEREASPFNDLNAFMASPTTNAILVGDESINSEGLAVGSRYIQLETDMQFGARTYLYTALLERRESELNVIQRSYGVL</sequence>
<evidence type="ECO:0000256" key="5">
    <source>
        <dbReference type="ARBA" id="ARBA00022519"/>
    </source>
</evidence>
<feature type="domain" description="T2SS protein K first SAM-like" evidence="11">
    <location>
        <begin position="104"/>
        <end position="216"/>
    </location>
</feature>
<comment type="similarity">
    <text evidence="2 10">Belongs to the GSP K family.</text>
</comment>
<dbReference type="RefSeq" id="WP_281269012.1">
    <property type="nucleotide sequence ID" value="NZ_REFJ01000002.1"/>
</dbReference>
<protein>
    <recommendedName>
        <fullName evidence="10">Type II secretion system protein K</fullName>
    </recommendedName>
</protein>
<dbReference type="PIRSF" id="PIRSF002786">
    <property type="entry name" value="XcpX"/>
    <property type="match status" value="1"/>
</dbReference>
<proteinExistence type="inferred from homology"/>
<dbReference type="InterPro" id="IPR045584">
    <property type="entry name" value="Pilin-like"/>
</dbReference>
<reference evidence="12 13" key="1">
    <citation type="submission" date="2018-10" db="EMBL/GenBank/DDBJ databases">
        <title>Genomic Encyclopedia of Type Strains, Phase IV (KMG-IV): sequencing the most valuable type-strain genomes for metagenomic binning, comparative biology and taxonomic classification.</title>
        <authorList>
            <person name="Goeker M."/>
        </authorList>
    </citation>
    <scope>NUCLEOTIDE SEQUENCE [LARGE SCALE GENOMIC DNA]</scope>
    <source>
        <strain evidence="12 13">DSM 25080</strain>
    </source>
</reference>
<keyword evidence="9 10" id="KW-0472">Membrane</keyword>
<keyword evidence="5 10" id="KW-0997">Cell inner membrane</keyword>
<dbReference type="GO" id="GO:0005886">
    <property type="term" value="C:plasma membrane"/>
    <property type="evidence" value="ECO:0007669"/>
    <property type="project" value="UniProtKB-SubCell"/>
</dbReference>
<accession>A0A3M0A8A5</accession>
<dbReference type="InterPro" id="IPR005628">
    <property type="entry name" value="GspK"/>
</dbReference>
<dbReference type="Gene3D" id="1.10.40.60">
    <property type="entry name" value="EpsJ-like"/>
    <property type="match status" value="2"/>
</dbReference>
<organism evidence="12 13">
    <name type="scientific">Umboniibacter marinipuniceus</name>
    <dbReference type="NCBI Taxonomy" id="569599"/>
    <lineage>
        <taxon>Bacteria</taxon>
        <taxon>Pseudomonadati</taxon>
        <taxon>Pseudomonadota</taxon>
        <taxon>Gammaproteobacteria</taxon>
        <taxon>Cellvibrionales</taxon>
        <taxon>Cellvibrionaceae</taxon>
        <taxon>Umboniibacter</taxon>
    </lineage>
</organism>
<evidence type="ECO:0000313" key="12">
    <source>
        <dbReference type="EMBL" id="RMA81323.1"/>
    </source>
</evidence>
<evidence type="ECO:0000256" key="1">
    <source>
        <dbReference type="ARBA" id="ARBA00004533"/>
    </source>
</evidence>
<name>A0A3M0A8A5_9GAMM</name>
<dbReference type="InterPro" id="IPR038072">
    <property type="entry name" value="GspK_central_sf"/>
</dbReference>
<evidence type="ECO:0000256" key="4">
    <source>
        <dbReference type="ARBA" id="ARBA00022475"/>
    </source>
</evidence>
<dbReference type="PANTHER" id="PTHR38831:SF1">
    <property type="entry name" value="TYPE II SECRETION SYSTEM PROTEIN K-RELATED"/>
    <property type="match status" value="1"/>
</dbReference>
<dbReference type="PANTHER" id="PTHR38831">
    <property type="entry name" value="TYPE II SECRETION SYSTEM PROTEIN K"/>
    <property type="match status" value="1"/>
</dbReference>
<dbReference type="Gene3D" id="3.30.1300.30">
    <property type="entry name" value="GSPII I/J protein-like"/>
    <property type="match status" value="1"/>
</dbReference>
<evidence type="ECO:0000256" key="3">
    <source>
        <dbReference type="ARBA" id="ARBA00022448"/>
    </source>
</evidence>
<dbReference type="SUPFAM" id="SSF54523">
    <property type="entry name" value="Pili subunits"/>
    <property type="match status" value="1"/>
</dbReference>
<dbReference type="NCBIfam" id="NF037980">
    <property type="entry name" value="T2SS_GspK"/>
    <property type="match status" value="1"/>
</dbReference>
<keyword evidence="4 10" id="KW-1003">Cell membrane</keyword>
<gene>
    <name evidence="12" type="ORF">DFR27_1140</name>
</gene>
<evidence type="ECO:0000256" key="9">
    <source>
        <dbReference type="ARBA" id="ARBA00023136"/>
    </source>
</evidence>
<dbReference type="Proteomes" id="UP000267187">
    <property type="component" value="Unassembled WGS sequence"/>
</dbReference>
<dbReference type="SUPFAM" id="SSF158544">
    <property type="entry name" value="GspK insert domain-like"/>
    <property type="match status" value="1"/>
</dbReference>
<dbReference type="GO" id="GO:0009306">
    <property type="term" value="P:protein secretion"/>
    <property type="evidence" value="ECO:0007669"/>
    <property type="project" value="InterPro"/>
</dbReference>
<keyword evidence="8" id="KW-1133">Transmembrane helix</keyword>
<evidence type="ECO:0000256" key="2">
    <source>
        <dbReference type="ARBA" id="ARBA00007246"/>
    </source>
</evidence>
<dbReference type="EMBL" id="REFJ01000002">
    <property type="protein sequence ID" value="RMA81323.1"/>
    <property type="molecule type" value="Genomic_DNA"/>
</dbReference>
<evidence type="ECO:0000256" key="6">
    <source>
        <dbReference type="ARBA" id="ARBA00022692"/>
    </source>
</evidence>
<comment type="subcellular location">
    <subcellularLocation>
        <location evidence="1 10">Cell inner membrane</location>
    </subcellularLocation>
</comment>
<evidence type="ECO:0000313" key="13">
    <source>
        <dbReference type="Proteomes" id="UP000267187"/>
    </source>
</evidence>
<evidence type="ECO:0000256" key="7">
    <source>
        <dbReference type="ARBA" id="ARBA00022927"/>
    </source>
</evidence>
<evidence type="ECO:0000256" key="10">
    <source>
        <dbReference type="PIRNR" id="PIRNR002786"/>
    </source>
</evidence>
<evidence type="ECO:0000259" key="11">
    <source>
        <dbReference type="Pfam" id="PF21687"/>
    </source>
</evidence>
<keyword evidence="13" id="KW-1185">Reference proteome</keyword>
<dbReference type="Pfam" id="PF21687">
    <property type="entry name" value="T2SSK_1st"/>
    <property type="match status" value="1"/>
</dbReference>
<dbReference type="InterPro" id="IPR049031">
    <property type="entry name" value="T2SSK_SAM-like_1st"/>
</dbReference>
<comment type="caution">
    <text evidence="12">The sequence shown here is derived from an EMBL/GenBank/DDBJ whole genome shotgun (WGS) entry which is preliminary data.</text>
</comment>
<evidence type="ECO:0000256" key="8">
    <source>
        <dbReference type="ARBA" id="ARBA00022989"/>
    </source>
</evidence>
<keyword evidence="7" id="KW-0653">Protein transport</keyword>